<dbReference type="AlphaFoldDB" id="A0A1Y4LL76"/>
<dbReference type="PANTHER" id="PTHR34385:SF1">
    <property type="entry name" value="PEPTIDOGLYCAN L-ALANYL-D-GLUTAMATE ENDOPEPTIDASE CWLK"/>
    <property type="match status" value="1"/>
</dbReference>
<name>A0A1Y4LL76_9FIRM</name>
<dbReference type="CDD" id="cd14852">
    <property type="entry name" value="LD-carboxypeptidase"/>
    <property type="match status" value="1"/>
</dbReference>
<dbReference type="InterPro" id="IPR009045">
    <property type="entry name" value="Zn_M74/Hedgehog-like"/>
</dbReference>
<sequence>MMAQTKKRRINRKKQIKRLSLLALIIVLIIFLFVSNFNRMRLWIKGYGFSEQNILLQLDKSWLNEYLELDSALDLETWDTVENDHHYIDYVNYSSNHDVSNEQVVQYVDSFYELYGQLEQAGFSIETCRELMDSLTIDDFQAIVDAGYKYEDIQGYLDINGVIVSDIAAYIDSGLDPLDAVMNVSYPFIDSQNTITTNYQIMEPDDLLVLVKHGFGVSSDYVPDDLVSTNIMVSDSNPDPRLRKEAAEALEKMAEDASKEGYTLAINSAYRSYEDQQAVYDEYFAMYDPVTAASLVAVPGYSEHQLGLSVDLTCKDVIDGVYGVFGDSPDYDWTIAHAHEYGFILRYPEDKTAITGTANEPWHYRYVGVEAATEIYENGWTLEEYIQHHGFTYDLSPE</sequence>
<dbReference type="GO" id="GO:0008233">
    <property type="term" value="F:peptidase activity"/>
    <property type="evidence" value="ECO:0007669"/>
    <property type="project" value="InterPro"/>
</dbReference>
<gene>
    <name evidence="2" type="ORF">B5F14_09605</name>
</gene>
<accession>A0A1Y4LL76</accession>
<dbReference type="InterPro" id="IPR058193">
    <property type="entry name" value="VanY/YodJ_core_dom"/>
</dbReference>
<dbReference type="InterPro" id="IPR003709">
    <property type="entry name" value="VanY-like_core_dom"/>
</dbReference>
<feature type="domain" description="D-alanyl-D-alanine carboxypeptidase-like core" evidence="1">
    <location>
        <begin position="241"/>
        <end position="368"/>
    </location>
</feature>
<dbReference type="EMBL" id="NFKM01000025">
    <property type="protein sequence ID" value="OUP56630.1"/>
    <property type="molecule type" value="Genomic_DNA"/>
</dbReference>
<dbReference type="SUPFAM" id="SSF55166">
    <property type="entry name" value="Hedgehog/DD-peptidase"/>
    <property type="match status" value="1"/>
</dbReference>
<evidence type="ECO:0000259" key="1">
    <source>
        <dbReference type="Pfam" id="PF02557"/>
    </source>
</evidence>
<dbReference type="PANTHER" id="PTHR34385">
    <property type="entry name" value="D-ALANYL-D-ALANINE CARBOXYPEPTIDASE"/>
    <property type="match status" value="1"/>
</dbReference>
<dbReference type="Gene3D" id="3.30.1380.10">
    <property type="match status" value="1"/>
</dbReference>
<dbReference type="Pfam" id="PF02557">
    <property type="entry name" value="VanY"/>
    <property type="match status" value="1"/>
</dbReference>
<evidence type="ECO:0000313" key="2">
    <source>
        <dbReference type="EMBL" id="OUP56630.1"/>
    </source>
</evidence>
<keyword evidence="3" id="KW-1185">Reference proteome</keyword>
<dbReference type="InterPro" id="IPR052179">
    <property type="entry name" value="DD-CPase-like"/>
</dbReference>
<evidence type="ECO:0000313" key="3">
    <source>
        <dbReference type="Proteomes" id="UP000195447"/>
    </source>
</evidence>
<protein>
    <recommendedName>
        <fullName evidence="1">D-alanyl-D-alanine carboxypeptidase-like core domain-containing protein</fullName>
    </recommendedName>
</protein>
<proteinExistence type="predicted"/>
<dbReference type="GO" id="GO:0006508">
    <property type="term" value="P:proteolysis"/>
    <property type="evidence" value="ECO:0007669"/>
    <property type="project" value="InterPro"/>
</dbReference>
<comment type="caution">
    <text evidence="2">The sequence shown here is derived from an EMBL/GenBank/DDBJ whole genome shotgun (WGS) entry which is preliminary data.</text>
</comment>
<organism evidence="2 3">
    <name type="scientific">Faecalitalea cylindroides</name>
    <dbReference type="NCBI Taxonomy" id="39483"/>
    <lineage>
        <taxon>Bacteria</taxon>
        <taxon>Bacillati</taxon>
        <taxon>Bacillota</taxon>
        <taxon>Erysipelotrichia</taxon>
        <taxon>Erysipelotrichales</taxon>
        <taxon>Erysipelotrichaceae</taxon>
        <taxon>Faecalitalea</taxon>
    </lineage>
</organism>
<dbReference type="Proteomes" id="UP000195447">
    <property type="component" value="Unassembled WGS sequence"/>
</dbReference>
<reference evidence="3" key="1">
    <citation type="submission" date="2017-04" db="EMBL/GenBank/DDBJ databases">
        <title>Function of individual gut microbiota members based on whole genome sequencing of pure cultures obtained from chicken caecum.</title>
        <authorList>
            <person name="Medvecky M."/>
            <person name="Cejkova D."/>
            <person name="Polansky O."/>
            <person name="Karasova D."/>
            <person name="Kubasova T."/>
            <person name="Cizek A."/>
            <person name="Rychlik I."/>
        </authorList>
    </citation>
    <scope>NUCLEOTIDE SEQUENCE [LARGE SCALE GENOMIC DNA]</scope>
    <source>
        <strain evidence="3">An178</strain>
    </source>
</reference>